<feature type="domain" description="AMP-binding enzyme C-terminal" evidence="7">
    <location>
        <begin position="376"/>
        <end position="449"/>
    </location>
</feature>
<evidence type="ECO:0000256" key="4">
    <source>
        <dbReference type="ARBA" id="ARBA00022741"/>
    </source>
</evidence>
<dbReference type="Gene3D" id="3.40.50.12780">
    <property type="entry name" value="N-terminal domain of ligase-like"/>
    <property type="match status" value="1"/>
</dbReference>
<dbReference type="Pfam" id="PF00501">
    <property type="entry name" value="AMP-binding"/>
    <property type="match status" value="1"/>
</dbReference>
<dbReference type="NCBIfam" id="TIGR01923">
    <property type="entry name" value="menE"/>
    <property type="match status" value="1"/>
</dbReference>
<dbReference type="InterPro" id="IPR000873">
    <property type="entry name" value="AMP-dep_synth/lig_dom"/>
</dbReference>
<evidence type="ECO:0000259" key="6">
    <source>
        <dbReference type="Pfam" id="PF00501"/>
    </source>
</evidence>
<name>A0A179CYR8_BIBTR</name>
<dbReference type="EMBL" id="JACI01000001">
    <property type="protein sequence ID" value="OAQ15073.1"/>
    <property type="molecule type" value="Genomic_DNA"/>
</dbReference>
<keyword evidence="2" id="KW-0474">Menaquinone biosynthesis</keyword>
<sequence>MTEFPVFPPVYWANQIPQQTAIVWKKGNSALFSQLPSSLSWRQFYQLLAQTSHWLQRKHIPFKDKIIAYSGVHRLAGLLCYLSVIAEGGRILVLNPNLPSIQQKAILADNHVDLLLQDNDFVEFSPNLTACNKQWQIDWDLKRPATFTLTSGSSGKPKAVVHSLFSHLLNAEGVCRLMQFEQQHSWLLSLPLFHVSGQGIVWRWLLRGASLSLCEEKADFYPLLAKTSHASLVPTQLQRYLYTDLAKKYGQKILLGGSYIPAELISAAQQVGITTFAGYGMTEMASTICAVEQETDNVGKPLLGRLVKIIQDQIYLQSDCLALGYWQAGRIEPLPKVEGWFATKDKGAWTADGKLIINGRLDNMFISGGENIQPEQIEQVLYASMLVQNVLVIPQDDAEFGQRPVAFVQFIEDFSSQAVEKLQNFAKQYLEKFKQPIAYFSLDDYLTSTNTGIKISRKGLQDYLQQISNR</sequence>
<reference evidence="8 9" key="1">
    <citation type="submission" date="2014-01" db="EMBL/GenBank/DDBJ databases">
        <authorList>
            <person name="Zuccon D."/>
        </authorList>
    </citation>
    <scope>NUCLEOTIDE SEQUENCE [LARGE SCALE GENOMIC DNA]</scope>
    <source>
        <strain evidence="8 9">Y31</strain>
    </source>
</reference>
<evidence type="ECO:0000256" key="1">
    <source>
        <dbReference type="ARBA" id="ARBA00006432"/>
    </source>
</evidence>
<dbReference type="Gene3D" id="3.30.300.30">
    <property type="match status" value="1"/>
</dbReference>
<dbReference type="NCBIfam" id="NF006539">
    <property type="entry name" value="PRK09029.1"/>
    <property type="match status" value="1"/>
</dbReference>
<evidence type="ECO:0000256" key="2">
    <source>
        <dbReference type="ARBA" id="ARBA00022428"/>
    </source>
</evidence>
<dbReference type="GO" id="GO:0005524">
    <property type="term" value="F:ATP binding"/>
    <property type="evidence" value="ECO:0007669"/>
    <property type="project" value="UniProtKB-KW"/>
</dbReference>
<organism evidence="8 9">
    <name type="scientific">Bibersteinia trehalosi Y31</name>
    <dbReference type="NCBI Taxonomy" id="1261658"/>
    <lineage>
        <taxon>Bacteria</taxon>
        <taxon>Pseudomonadati</taxon>
        <taxon>Pseudomonadota</taxon>
        <taxon>Gammaproteobacteria</taxon>
        <taxon>Pasteurellales</taxon>
        <taxon>Pasteurellaceae</taxon>
        <taxon>Bibersteinia</taxon>
    </lineage>
</organism>
<dbReference type="GO" id="GO:0008756">
    <property type="term" value="F:o-succinylbenzoate-CoA ligase activity"/>
    <property type="evidence" value="ECO:0007669"/>
    <property type="project" value="InterPro"/>
</dbReference>
<gene>
    <name evidence="8" type="ORF">F480_00570</name>
</gene>
<dbReference type="AlphaFoldDB" id="A0A179CYR8"/>
<dbReference type="RefSeq" id="WP_064317913.1">
    <property type="nucleotide sequence ID" value="NZ_JACI01000001.1"/>
</dbReference>
<dbReference type="PANTHER" id="PTHR43201:SF5">
    <property type="entry name" value="MEDIUM-CHAIN ACYL-COA LIGASE ACSF2, MITOCHONDRIAL"/>
    <property type="match status" value="1"/>
</dbReference>
<keyword evidence="3 8" id="KW-0436">Ligase</keyword>
<protein>
    <submittedName>
        <fullName evidence="8">O-succinylbenzoic acid--CoA ligase</fullName>
    </submittedName>
</protein>
<proteinExistence type="inferred from homology"/>
<dbReference type="InterPro" id="IPR042099">
    <property type="entry name" value="ANL_N_sf"/>
</dbReference>
<dbReference type="InterPro" id="IPR010192">
    <property type="entry name" value="MenE"/>
</dbReference>
<evidence type="ECO:0000313" key="9">
    <source>
        <dbReference type="Proteomes" id="UP000078358"/>
    </source>
</evidence>
<evidence type="ECO:0000256" key="3">
    <source>
        <dbReference type="ARBA" id="ARBA00022598"/>
    </source>
</evidence>
<comment type="similarity">
    <text evidence="1">Belongs to the ATP-dependent AMP-binding enzyme family.</text>
</comment>
<dbReference type="SUPFAM" id="SSF56801">
    <property type="entry name" value="Acetyl-CoA synthetase-like"/>
    <property type="match status" value="1"/>
</dbReference>
<evidence type="ECO:0000313" key="8">
    <source>
        <dbReference type="EMBL" id="OAQ15073.1"/>
    </source>
</evidence>
<comment type="caution">
    <text evidence="8">The sequence shown here is derived from an EMBL/GenBank/DDBJ whole genome shotgun (WGS) entry which is preliminary data.</text>
</comment>
<evidence type="ECO:0000256" key="5">
    <source>
        <dbReference type="ARBA" id="ARBA00022840"/>
    </source>
</evidence>
<keyword evidence="4" id="KW-0547">Nucleotide-binding</keyword>
<dbReference type="InterPro" id="IPR045851">
    <property type="entry name" value="AMP-bd_C_sf"/>
</dbReference>
<dbReference type="InterPro" id="IPR025110">
    <property type="entry name" value="AMP-bd_C"/>
</dbReference>
<dbReference type="GO" id="GO:0009234">
    <property type="term" value="P:menaquinone biosynthetic process"/>
    <property type="evidence" value="ECO:0007669"/>
    <property type="project" value="UniProtKB-KW"/>
</dbReference>
<dbReference type="Proteomes" id="UP000078358">
    <property type="component" value="Unassembled WGS sequence"/>
</dbReference>
<dbReference type="InterPro" id="IPR020845">
    <property type="entry name" value="AMP-binding_CS"/>
</dbReference>
<dbReference type="PATRIC" id="fig|1261658.3.peg.115"/>
<dbReference type="GO" id="GO:0031956">
    <property type="term" value="F:medium-chain fatty acid-CoA ligase activity"/>
    <property type="evidence" value="ECO:0007669"/>
    <property type="project" value="TreeGrafter"/>
</dbReference>
<evidence type="ECO:0000259" key="7">
    <source>
        <dbReference type="Pfam" id="PF13193"/>
    </source>
</evidence>
<dbReference type="CDD" id="cd17630">
    <property type="entry name" value="OSB_MenE-like"/>
    <property type="match status" value="1"/>
</dbReference>
<accession>A0A179CYR8</accession>
<dbReference type="GO" id="GO:0006631">
    <property type="term" value="P:fatty acid metabolic process"/>
    <property type="evidence" value="ECO:0007669"/>
    <property type="project" value="TreeGrafter"/>
</dbReference>
<dbReference type="PANTHER" id="PTHR43201">
    <property type="entry name" value="ACYL-COA SYNTHETASE"/>
    <property type="match status" value="1"/>
</dbReference>
<dbReference type="Pfam" id="PF13193">
    <property type="entry name" value="AMP-binding_C"/>
    <property type="match status" value="1"/>
</dbReference>
<feature type="domain" description="AMP-dependent synthetase/ligase" evidence="6">
    <location>
        <begin position="12"/>
        <end position="326"/>
    </location>
</feature>
<dbReference type="PROSITE" id="PS00455">
    <property type="entry name" value="AMP_BINDING"/>
    <property type="match status" value="1"/>
</dbReference>
<keyword evidence="5" id="KW-0067">ATP-binding</keyword>